<dbReference type="PRINTS" id="PR00313">
    <property type="entry name" value="CABNDNGRPT"/>
</dbReference>
<keyword evidence="3" id="KW-0732">Signal</keyword>
<dbReference type="PANTHER" id="PTHR38340:SF1">
    <property type="entry name" value="S-LAYER PROTEIN"/>
    <property type="match status" value="1"/>
</dbReference>
<evidence type="ECO:0000256" key="2">
    <source>
        <dbReference type="ARBA" id="ARBA00022525"/>
    </source>
</evidence>
<dbReference type="STRING" id="989403.SAMN05421798_1503"/>
<gene>
    <name evidence="5" type="primary">lktA</name>
    <name evidence="5" type="ORF">PsAD2_03983</name>
</gene>
<keyword evidence="6" id="KW-1185">Reference proteome</keyword>
<dbReference type="InterPro" id="IPR028994">
    <property type="entry name" value="Integrin_alpha_N"/>
</dbReference>
<dbReference type="InterPro" id="IPR018511">
    <property type="entry name" value="Hemolysin-typ_Ca-bd_CS"/>
</dbReference>
<dbReference type="SUPFAM" id="SSF51120">
    <property type="entry name" value="beta-Roll"/>
    <property type="match status" value="3"/>
</dbReference>
<dbReference type="InterPro" id="IPR013517">
    <property type="entry name" value="FG-GAP"/>
</dbReference>
<proteinExistence type="predicted"/>
<evidence type="ECO:0000313" key="5">
    <source>
        <dbReference type="EMBL" id="KZL11588.1"/>
    </source>
</evidence>
<evidence type="ECO:0000313" key="6">
    <source>
        <dbReference type="Proteomes" id="UP000076577"/>
    </source>
</evidence>
<accession>A0A165UJK4</accession>
<dbReference type="InterPro" id="IPR011049">
    <property type="entry name" value="Serralysin-like_metalloprot_C"/>
</dbReference>
<dbReference type="Proteomes" id="UP000076577">
    <property type="component" value="Unassembled WGS sequence"/>
</dbReference>
<comment type="caution">
    <text evidence="5">The sequence shown here is derived from an EMBL/GenBank/DDBJ whole genome shotgun (WGS) entry which is preliminary data.</text>
</comment>
<sequence length="644" mass="69011">MASFGIDGASFNTNEMESLAGTDAGEALKASAHEAVFGGSGDDTITGNSGNETLFGGEGADTISGGSGIDFLVGGLGNDTLKGGDGSDVYVYMRGDGQDTISDSSGDQDMLFLSDLTLDEVTLRREGNDMVVYVLDKNNPDTPLESIDDVITIENWNTSSKRIDTLRFADGTEFALGKLDGSILSSNSGNLTGSSLSDWLEGDIDNNTLLGNAGNDVLIGKSGNDVLQGGDDDDVLSAGSGDDQLIGGDGADYLDGGSGVDTAEYSSAKFGVWVDLVDETANEIKYLSIFSNPQVWTGDVVTSFSDEQEWVAGDFNGDGKDDLFSVQEYGDGLLQYVYLSEGDGFTSVKNWTPDETWGFRDEWMTGDFNGDGKDDILTVYAAGSDDDTKLRIYLSEGDGFSEPIDWSGDTTWIYKSSQRWEVGDFNGDGKDDVFAVYERGSYIKQSVYLSEGDGFSSVEDWTPGAAYVFRDTWLTGDFTNDGTDDVVSIYGVDEQSLIKQTVYLTGTDPNIDADTLVNIENIQGSSFNDVIRGNSFSNTLWGNDGEDELNGREGDDTLVGGANNDTFVFDIQAFGQDELTDFEAGSGSDDIILFDTDVFSDFDTVLAATRDDGTSTVIKLDGENSITLKGVSKTDLHVDDFQFI</sequence>
<dbReference type="PROSITE" id="PS00330">
    <property type="entry name" value="HEMOLYSIN_CALCIUM"/>
    <property type="match status" value="5"/>
</dbReference>
<dbReference type="InterPro" id="IPR001343">
    <property type="entry name" value="Hemolysn_Ca-bd"/>
</dbReference>
<feature type="compositionally biased region" description="Polar residues" evidence="4">
    <location>
        <begin position="43"/>
        <end position="52"/>
    </location>
</feature>
<dbReference type="InterPro" id="IPR050557">
    <property type="entry name" value="RTX_toxin/Mannuronan_C5-epim"/>
</dbReference>
<name>A0A165UJK4_9HYPH</name>
<dbReference type="AlphaFoldDB" id="A0A165UJK4"/>
<comment type="subcellular location">
    <subcellularLocation>
        <location evidence="1">Secreted</location>
    </subcellularLocation>
</comment>
<feature type="region of interest" description="Disordered" evidence="4">
    <location>
        <begin position="39"/>
        <end position="59"/>
    </location>
</feature>
<dbReference type="Pfam" id="PF00353">
    <property type="entry name" value="HemolysinCabind"/>
    <property type="match status" value="5"/>
</dbReference>
<dbReference type="EMBL" id="LMCB01000104">
    <property type="protein sequence ID" value="KZL11588.1"/>
    <property type="molecule type" value="Genomic_DNA"/>
</dbReference>
<dbReference type="Gene3D" id="2.150.10.10">
    <property type="entry name" value="Serralysin-like metalloprotease, C-terminal"/>
    <property type="match status" value="3"/>
</dbReference>
<evidence type="ECO:0000256" key="3">
    <source>
        <dbReference type="ARBA" id="ARBA00022729"/>
    </source>
</evidence>
<reference evidence="5 6" key="1">
    <citation type="journal article" date="2016" name="Front. Microbiol.">
        <title>Comparative Genomic Analysis Reveals a Diverse Repertoire of Genes Involved in Prokaryote-Eukaryote Interactions within the Pseudovibrio Genus.</title>
        <authorList>
            <person name="Romano S."/>
            <person name="Fernandez-Guerra A."/>
            <person name="Reen F.J."/>
            <person name="Glockner F.O."/>
            <person name="Crowley S.P."/>
            <person name="O'Sullivan O."/>
            <person name="Cotter P.D."/>
            <person name="Adams C."/>
            <person name="Dobson A.D."/>
            <person name="O'Gara F."/>
        </authorList>
    </citation>
    <scope>NUCLEOTIDE SEQUENCE [LARGE SCALE GENOMIC DNA]</scope>
    <source>
        <strain evidence="5 6">Ad2</strain>
    </source>
</reference>
<dbReference type="GO" id="GO:0005509">
    <property type="term" value="F:calcium ion binding"/>
    <property type="evidence" value="ECO:0007669"/>
    <property type="project" value="InterPro"/>
</dbReference>
<dbReference type="PANTHER" id="PTHR38340">
    <property type="entry name" value="S-LAYER PROTEIN"/>
    <property type="match status" value="1"/>
</dbReference>
<dbReference type="Pfam" id="PF13517">
    <property type="entry name" value="FG-GAP_3"/>
    <property type="match status" value="1"/>
</dbReference>
<keyword evidence="2" id="KW-0964">Secreted</keyword>
<evidence type="ECO:0000256" key="1">
    <source>
        <dbReference type="ARBA" id="ARBA00004613"/>
    </source>
</evidence>
<dbReference type="GO" id="GO:0005576">
    <property type="term" value="C:extracellular region"/>
    <property type="evidence" value="ECO:0007669"/>
    <property type="project" value="UniProtKB-SubCell"/>
</dbReference>
<evidence type="ECO:0000256" key="4">
    <source>
        <dbReference type="SAM" id="MobiDB-lite"/>
    </source>
</evidence>
<protein>
    <submittedName>
        <fullName evidence="5">Leukotoxin</fullName>
    </submittedName>
</protein>
<dbReference type="PATRIC" id="fig|989403.3.peg.4339"/>
<organism evidence="5 6">
    <name type="scientific">Pseudovibrio axinellae</name>
    <dbReference type="NCBI Taxonomy" id="989403"/>
    <lineage>
        <taxon>Bacteria</taxon>
        <taxon>Pseudomonadati</taxon>
        <taxon>Pseudomonadota</taxon>
        <taxon>Alphaproteobacteria</taxon>
        <taxon>Hyphomicrobiales</taxon>
        <taxon>Stappiaceae</taxon>
        <taxon>Pseudovibrio</taxon>
    </lineage>
</organism>
<dbReference type="SUPFAM" id="SSF69318">
    <property type="entry name" value="Integrin alpha N-terminal domain"/>
    <property type="match status" value="1"/>
</dbReference>
<dbReference type="Gene3D" id="2.40.128.340">
    <property type="match status" value="1"/>
</dbReference>